<keyword evidence="6 11" id="KW-0378">Hydrolase</keyword>
<feature type="transmembrane region" description="Helical" evidence="11">
    <location>
        <begin position="101"/>
        <end position="127"/>
    </location>
</feature>
<evidence type="ECO:0000313" key="12">
    <source>
        <dbReference type="EMBL" id="BBF66056.1"/>
    </source>
</evidence>
<evidence type="ECO:0000313" key="13">
    <source>
        <dbReference type="Proteomes" id="UP000280188"/>
    </source>
</evidence>
<dbReference type="PANTHER" id="PTHR42837">
    <property type="entry name" value="REGULATOR OF SIGMA-E PROTEASE RSEP"/>
    <property type="match status" value="1"/>
</dbReference>
<organism evidence="12 13">
    <name type="scientific">Acidithiobacillus ferridurans</name>
    <dbReference type="NCBI Taxonomy" id="1232575"/>
    <lineage>
        <taxon>Bacteria</taxon>
        <taxon>Pseudomonadati</taxon>
        <taxon>Pseudomonadota</taxon>
        <taxon>Acidithiobacillia</taxon>
        <taxon>Acidithiobacillales</taxon>
        <taxon>Acidithiobacillaceae</taxon>
        <taxon>Acidithiobacillus</taxon>
    </lineage>
</organism>
<protein>
    <recommendedName>
        <fullName evidence="11">Zinc metalloprotease</fullName>
        <ecNumber evidence="11">3.4.24.-</ecNumber>
    </recommendedName>
</protein>
<dbReference type="Proteomes" id="UP000280188">
    <property type="component" value="Chromosome"/>
</dbReference>
<keyword evidence="9 11" id="KW-0482">Metalloprotease</keyword>
<evidence type="ECO:0000256" key="4">
    <source>
        <dbReference type="ARBA" id="ARBA00022670"/>
    </source>
</evidence>
<evidence type="ECO:0000256" key="7">
    <source>
        <dbReference type="ARBA" id="ARBA00022833"/>
    </source>
</evidence>
<dbReference type="Gene3D" id="2.30.42.10">
    <property type="match status" value="2"/>
</dbReference>
<dbReference type="InterPro" id="IPR036034">
    <property type="entry name" value="PDZ_sf"/>
</dbReference>
<reference evidence="12 13" key="1">
    <citation type="journal article" date="2018" name="Microbiol. Resour. Announc.">
        <title>Complete Genome Sequence of Acidithiobacillus ferridurans JCM 18981.</title>
        <authorList>
            <person name="Miyauchi T."/>
            <person name="Kouzuma A."/>
            <person name="Abe T."/>
            <person name="Watanabe K."/>
        </authorList>
    </citation>
    <scope>NUCLEOTIDE SEQUENCE [LARGE SCALE GENOMIC DNA]</scope>
    <source>
        <strain evidence="13">ATCC 33020 / DSM 29468 / JCM 18981 / 11Fe</strain>
    </source>
</reference>
<dbReference type="EC" id="3.4.24.-" evidence="11"/>
<dbReference type="RefSeq" id="WP_113525737.1">
    <property type="nucleotide sequence ID" value="NZ_AP018795.1"/>
</dbReference>
<dbReference type="CDD" id="cd06163">
    <property type="entry name" value="S2P-M50_PDZ_RseP-like"/>
    <property type="match status" value="2"/>
</dbReference>
<gene>
    <name evidence="12" type="ORF">AFERRID_22740</name>
</gene>
<sequence length="454" mass="48480">MQILETIGAFILAIGTLVLIHESGHFIVAKTMGVKVLRFSIGFGPALISHRWGRDQTEYVIAALPLGGYVKMLGEQEQEGEPVSAEDSKRAFVNLAPGKRFLIALAGPLANLLFAVVAYAGVAWLGIPGLAPIVGLVQDHSPAAHAQLQPGERIATLNGQAVHTWEDVRLGLLSAAIARTPVTLQTIGGNGARLNHVLRLQTLTADSVGPDFVSKVIGMEPYLPAVIGAVQPHSPAQQAGLAAGDRILAVDAQEIFSWEGLARQVESHPGKAIQLRYLTAQGLAKTVHLTPQMFLDKSGKPVGRIGILMAPLPENLIVLRQRGPLEGFIYGARTTWQMSLMTVVMIVRMVQGFVSPSNISGPITIAEYAGQSAHAGLAPFLSFLGLVSISLGVLNLLPIPILDGGHLMFYAVEMVRGKALPAVVVQKAQQIGIVLLLMLMSFAFYNDIMRLLTP</sequence>
<dbReference type="PANTHER" id="PTHR42837:SF2">
    <property type="entry name" value="MEMBRANE METALLOPROTEASE ARASP2, CHLOROPLASTIC-RELATED"/>
    <property type="match status" value="1"/>
</dbReference>
<dbReference type="InterPro" id="IPR041489">
    <property type="entry name" value="PDZ_6"/>
</dbReference>
<feature type="transmembrane region" description="Helical" evidence="11">
    <location>
        <begin position="423"/>
        <end position="445"/>
    </location>
</feature>
<evidence type="ECO:0000256" key="8">
    <source>
        <dbReference type="ARBA" id="ARBA00022989"/>
    </source>
</evidence>
<dbReference type="PROSITE" id="PS50106">
    <property type="entry name" value="PDZ"/>
    <property type="match status" value="1"/>
</dbReference>
<dbReference type="GO" id="GO:0004222">
    <property type="term" value="F:metalloendopeptidase activity"/>
    <property type="evidence" value="ECO:0007669"/>
    <property type="project" value="InterPro"/>
</dbReference>
<dbReference type="GO" id="GO:0046872">
    <property type="term" value="F:metal ion binding"/>
    <property type="evidence" value="ECO:0007669"/>
    <property type="project" value="UniProtKB-KW"/>
</dbReference>
<feature type="transmembrane region" description="Helical" evidence="11">
    <location>
        <begin position="380"/>
        <end position="402"/>
    </location>
</feature>
<evidence type="ECO:0000256" key="2">
    <source>
        <dbReference type="ARBA" id="ARBA00004141"/>
    </source>
</evidence>
<keyword evidence="8 11" id="KW-1133">Transmembrane helix</keyword>
<feature type="transmembrane region" description="Helical" evidence="11">
    <location>
        <begin position="6"/>
        <end position="28"/>
    </location>
</feature>
<evidence type="ECO:0000256" key="6">
    <source>
        <dbReference type="ARBA" id="ARBA00022801"/>
    </source>
</evidence>
<dbReference type="Pfam" id="PF17820">
    <property type="entry name" value="PDZ_6"/>
    <property type="match status" value="1"/>
</dbReference>
<name>A0A2Z6IKY2_ACIFI</name>
<dbReference type="InterPro" id="IPR001478">
    <property type="entry name" value="PDZ"/>
</dbReference>
<dbReference type="KEGG" id="afj:AFERRID_22740"/>
<keyword evidence="5 11" id="KW-0812">Transmembrane</keyword>
<evidence type="ECO:0000256" key="9">
    <source>
        <dbReference type="ARBA" id="ARBA00023049"/>
    </source>
</evidence>
<evidence type="ECO:0000256" key="10">
    <source>
        <dbReference type="ARBA" id="ARBA00023136"/>
    </source>
</evidence>
<keyword evidence="4 12" id="KW-0645">Protease</keyword>
<evidence type="ECO:0000256" key="3">
    <source>
        <dbReference type="ARBA" id="ARBA00007931"/>
    </source>
</evidence>
<dbReference type="GO" id="GO:0006508">
    <property type="term" value="P:proteolysis"/>
    <property type="evidence" value="ECO:0007669"/>
    <property type="project" value="UniProtKB-KW"/>
</dbReference>
<dbReference type="GO" id="GO:0016020">
    <property type="term" value="C:membrane"/>
    <property type="evidence" value="ECO:0007669"/>
    <property type="project" value="UniProtKB-SubCell"/>
</dbReference>
<dbReference type="AlphaFoldDB" id="A0A2Z6IKY2"/>
<dbReference type="SMART" id="SM00228">
    <property type="entry name" value="PDZ"/>
    <property type="match status" value="2"/>
</dbReference>
<dbReference type="EMBL" id="AP018795">
    <property type="protein sequence ID" value="BBF66056.1"/>
    <property type="molecule type" value="Genomic_DNA"/>
</dbReference>
<comment type="subcellular location">
    <subcellularLocation>
        <location evidence="2">Membrane</location>
        <topology evidence="2">Multi-pass membrane protein</topology>
    </subcellularLocation>
</comment>
<comment type="cofactor">
    <cofactor evidence="1 11">
        <name>Zn(2+)</name>
        <dbReference type="ChEBI" id="CHEBI:29105"/>
    </cofactor>
</comment>
<dbReference type="NCBIfam" id="TIGR00054">
    <property type="entry name" value="RIP metalloprotease RseP"/>
    <property type="match status" value="1"/>
</dbReference>
<dbReference type="Pfam" id="PF02163">
    <property type="entry name" value="Peptidase_M50"/>
    <property type="match status" value="1"/>
</dbReference>
<proteinExistence type="inferred from homology"/>
<dbReference type="InterPro" id="IPR008915">
    <property type="entry name" value="Peptidase_M50"/>
</dbReference>
<dbReference type="SUPFAM" id="SSF50156">
    <property type="entry name" value="PDZ domain-like"/>
    <property type="match status" value="2"/>
</dbReference>
<keyword evidence="7 11" id="KW-0862">Zinc</keyword>
<evidence type="ECO:0000256" key="11">
    <source>
        <dbReference type="RuleBase" id="RU362031"/>
    </source>
</evidence>
<keyword evidence="13" id="KW-1185">Reference proteome</keyword>
<comment type="similarity">
    <text evidence="3 11">Belongs to the peptidase M50B family.</text>
</comment>
<evidence type="ECO:0000256" key="1">
    <source>
        <dbReference type="ARBA" id="ARBA00001947"/>
    </source>
</evidence>
<keyword evidence="10 11" id="KW-0472">Membrane</keyword>
<dbReference type="CDD" id="cd23081">
    <property type="entry name" value="cpPDZ_EcRseP-like"/>
    <property type="match status" value="1"/>
</dbReference>
<evidence type="ECO:0000256" key="5">
    <source>
        <dbReference type="ARBA" id="ARBA00022692"/>
    </source>
</evidence>
<accession>A0A2Z6IKY2</accession>
<keyword evidence="11" id="KW-0479">Metal-binding</keyword>
<dbReference type="InterPro" id="IPR004387">
    <property type="entry name" value="Pept_M50_Zn"/>
</dbReference>